<feature type="compositionally biased region" description="Low complexity" evidence="1">
    <location>
        <begin position="218"/>
        <end position="268"/>
    </location>
</feature>
<evidence type="ECO:0000313" key="3">
    <source>
        <dbReference type="Proteomes" id="UP000297777"/>
    </source>
</evidence>
<dbReference type="EMBL" id="PQXH01000099">
    <property type="protein sequence ID" value="TGO11882.1"/>
    <property type="molecule type" value="Genomic_DNA"/>
</dbReference>
<keyword evidence="3" id="KW-1185">Reference proteome</keyword>
<feature type="compositionally biased region" description="Acidic residues" evidence="1">
    <location>
        <begin position="277"/>
        <end position="286"/>
    </location>
</feature>
<proteinExistence type="predicted"/>
<feature type="compositionally biased region" description="Basic and acidic residues" evidence="1">
    <location>
        <begin position="1"/>
        <end position="15"/>
    </location>
</feature>
<protein>
    <submittedName>
        <fullName evidence="2">Uncharacterized protein</fullName>
    </submittedName>
</protein>
<feature type="compositionally biased region" description="Low complexity" evidence="1">
    <location>
        <begin position="36"/>
        <end position="47"/>
    </location>
</feature>
<feature type="compositionally biased region" description="Low complexity" evidence="1">
    <location>
        <begin position="16"/>
        <end position="28"/>
    </location>
</feature>
<gene>
    <name evidence="2" type="ORF">BTUL_0099g00150</name>
</gene>
<feature type="compositionally biased region" description="Polar residues" evidence="1">
    <location>
        <begin position="49"/>
        <end position="58"/>
    </location>
</feature>
<name>A0A4Z1EM14_9HELO</name>
<feature type="compositionally biased region" description="Pro residues" evidence="1">
    <location>
        <begin position="193"/>
        <end position="209"/>
    </location>
</feature>
<dbReference type="AlphaFoldDB" id="A0A4Z1EM14"/>
<comment type="caution">
    <text evidence="2">The sequence shown here is derived from an EMBL/GenBank/DDBJ whole genome shotgun (WGS) entry which is preliminary data.</text>
</comment>
<accession>A0A4Z1EM14</accession>
<evidence type="ECO:0000313" key="2">
    <source>
        <dbReference type="EMBL" id="TGO11882.1"/>
    </source>
</evidence>
<organism evidence="2 3">
    <name type="scientific">Botrytis tulipae</name>
    <dbReference type="NCBI Taxonomy" id="87230"/>
    <lineage>
        <taxon>Eukaryota</taxon>
        <taxon>Fungi</taxon>
        <taxon>Dikarya</taxon>
        <taxon>Ascomycota</taxon>
        <taxon>Pezizomycotina</taxon>
        <taxon>Leotiomycetes</taxon>
        <taxon>Helotiales</taxon>
        <taxon>Sclerotiniaceae</taxon>
        <taxon>Botrytis</taxon>
    </lineage>
</organism>
<sequence length="332" mass="37069">MSGHRSSERHPRDSSRASSSRPSRSSGRSHQDPQRQSHQQASSSHHAVGTSQQQSSPETGPPLSANETEFNNYIANADRRVPDNFSNYTADAQWGSSYPYTGMPVMSRATPPGSEPVALNVGRSYSHCEVCRETPPVDWTKTHAQWKRKHVANTLKCRVEMASVLANTPVVTQAQEEYLHGQSFGDNHDYGQVPPPAPIPNYPSMPPPAAQNLYANTQNPPQQAQQSQQQQYTQQSQQQQYAQQPQQQQYTQEPQQQQYTQQPPTIQPVFSQSSYDILDDEYDDEQRDLAAAANETASGPGWGIEPSVIVPRSAYPSSESRGNRDSGRRHRR</sequence>
<feature type="region of interest" description="Disordered" evidence="1">
    <location>
        <begin position="1"/>
        <end position="67"/>
    </location>
</feature>
<feature type="region of interest" description="Disordered" evidence="1">
    <location>
        <begin position="182"/>
        <end position="332"/>
    </location>
</feature>
<dbReference type="Proteomes" id="UP000297777">
    <property type="component" value="Unassembled WGS sequence"/>
</dbReference>
<dbReference type="OrthoDB" id="3562331at2759"/>
<reference evidence="2 3" key="1">
    <citation type="submission" date="2017-12" db="EMBL/GenBank/DDBJ databases">
        <title>Comparative genomics of Botrytis spp.</title>
        <authorList>
            <person name="Valero-Jimenez C.A."/>
            <person name="Tapia P."/>
            <person name="Veloso J."/>
            <person name="Silva-Moreno E."/>
            <person name="Staats M."/>
            <person name="Valdes J.H."/>
            <person name="Van Kan J.A.L."/>
        </authorList>
    </citation>
    <scope>NUCLEOTIDE SEQUENCE [LARGE SCALE GENOMIC DNA]</scope>
    <source>
        <strain evidence="2 3">Bt9001</strain>
    </source>
</reference>
<evidence type="ECO:0000256" key="1">
    <source>
        <dbReference type="SAM" id="MobiDB-lite"/>
    </source>
</evidence>